<sequence length="199" mass="23460">MCGACDRPIASNITPIKALGRTYHPGHIKCYHCYCPLTEKTGAKERQQRVYCRKDYKELFLPKCRACHLPVEKEAVSAVDGKLKGKWHLNCFGCHTCHQPFPDNTFYVFENLPYCRRHYHQLNNSLCRTCDEPIEGPCAQTIEGWRFHPACFKCNVCRCAITDVYYMYERRIYCETHIQQLQKQRNVRAEKRRTQFGRI</sequence>
<feature type="domain" description="LIM zinc-binding" evidence="5">
    <location>
        <begin position="62"/>
        <end position="125"/>
    </location>
</feature>
<evidence type="ECO:0000313" key="6">
    <source>
        <dbReference type="EMBL" id="ORZ07662.1"/>
    </source>
</evidence>
<keyword evidence="7" id="KW-1185">Reference proteome</keyword>
<evidence type="ECO:0000256" key="4">
    <source>
        <dbReference type="PROSITE-ProRule" id="PRU00125"/>
    </source>
</evidence>
<dbReference type="PANTHER" id="PTHR24210:SF14">
    <property type="entry name" value="LIM ZINC-BINDING DOMAIN-CONTAINING PROTEIN"/>
    <property type="match status" value="1"/>
</dbReference>
<evidence type="ECO:0000256" key="2">
    <source>
        <dbReference type="ARBA" id="ARBA00022833"/>
    </source>
</evidence>
<keyword evidence="1 4" id="KW-0479">Metal-binding</keyword>
<evidence type="ECO:0000313" key="7">
    <source>
        <dbReference type="Proteomes" id="UP000193560"/>
    </source>
</evidence>
<dbReference type="PANTHER" id="PTHR24210">
    <property type="entry name" value="LIM DOMAIN-CONTAINING PROTEIN"/>
    <property type="match status" value="1"/>
</dbReference>
<feature type="domain" description="LIM zinc-binding" evidence="5">
    <location>
        <begin position="1"/>
        <end position="61"/>
    </location>
</feature>
<organism evidence="6 7">
    <name type="scientific">Absidia repens</name>
    <dbReference type="NCBI Taxonomy" id="90262"/>
    <lineage>
        <taxon>Eukaryota</taxon>
        <taxon>Fungi</taxon>
        <taxon>Fungi incertae sedis</taxon>
        <taxon>Mucoromycota</taxon>
        <taxon>Mucoromycotina</taxon>
        <taxon>Mucoromycetes</taxon>
        <taxon>Mucorales</taxon>
        <taxon>Cunninghamellaceae</taxon>
        <taxon>Absidia</taxon>
    </lineage>
</organism>
<dbReference type="SUPFAM" id="SSF57716">
    <property type="entry name" value="Glucocorticoid receptor-like (DNA-binding domain)"/>
    <property type="match status" value="2"/>
</dbReference>
<name>A0A1X2I244_9FUNG</name>
<comment type="caution">
    <text evidence="6">The sequence shown here is derived from an EMBL/GenBank/DDBJ whole genome shotgun (WGS) entry which is preliminary data.</text>
</comment>
<reference evidence="6 7" key="1">
    <citation type="submission" date="2016-07" db="EMBL/GenBank/DDBJ databases">
        <title>Pervasive Adenine N6-methylation of Active Genes in Fungi.</title>
        <authorList>
            <consortium name="DOE Joint Genome Institute"/>
            <person name="Mondo S.J."/>
            <person name="Dannebaum R.O."/>
            <person name="Kuo R.C."/>
            <person name="Labutti K."/>
            <person name="Haridas S."/>
            <person name="Kuo A."/>
            <person name="Salamov A."/>
            <person name="Ahrendt S.R."/>
            <person name="Lipzen A."/>
            <person name="Sullivan W."/>
            <person name="Andreopoulos W.B."/>
            <person name="Clum A."/>
            <person name="Lindquist E."/>
            <person name="Daum C."/>
            <person name="Ramamoorthy G.K."/>
            <person name="Gryganskyi A."/>
            <person name="Culley D."/>
            <person name="Magnuson J.K."/>
            <person name="James T.Y."/>
            <person name="O'Malley M.A."/>
            <person name="Stajich J.E."/>
            <person name="Spatafora J.W."/>
            <person name="Visel A."/>
            <person name="Grigoriev I.V."/>
        </authorList>
    </citation>
    <scope>NUCLEOTIDE SEQUENCE [LARGE SCALE GENOMIC DNA]</scope>
    <source>
        <strain evidence="6 7">NRRL 1336</strain>
    </source>
</reference>
<keyword evidence="2 4" id="KW-0862">Zinc</keyword>
<accession>A0A1X2I244</accession>
<gene>
    <name evidence="6" type="ORF">BCR42DRAFT_425974</name>
</gene>
<dbReference type="AlphaFoldDB" id="A0A1X2I244"/>
<evidence type="ECO:0000256" key="1">
    <source>
        <dbReference type="ARBA" id="ARBA00022723"/>
    </source>
</evidence>
<dbReference type="STRING" id="90262.A0A1X2I244"/>
<dbReference type="SMART" id="SM00132">
    <property type="entry name" value="LIM"/>
    <property type="match status" value="3"/>
</dbReference>
<proteinExistence type="predicted"/>
<dbReference type="Pfam" id="PF00412">
    <property type="entry name" value="LIM"/>
    <property type="match status" value="3"/>
</dbReference>
<evidence type="ECO:0000256" key="3">
    <source>
        <dbReference type="ARBA" id="ARBA00023038"/>
    </source>
</evidence>
<dbReference type="Gene3D" id="2.10.110.10">
    <property type="entry name" value="Cysteine Rich Protein"/>
    <property type="match status" value="3"/>
</dbReference>
<dbReference type="PROSITE" id="PS00478">
    <property type="entry name" value="LIM_DOMAIN_1"/>
    <property type="match status" value="3"/>
</dbReference>
<dbReference type="GO" id="GO:0046872">
    <property type="term" value="F:metal ion binding"/>
    <property type="evidence" value="ECO:0007669"/>
    <property type="project" value="UniProtKB-KW"/>
</dbReference>
<protein>
    <recommendedName>
        <fullName evidence="5">LIM zinc-binding domain-containing protein</fullName>
    </recommendedName>
</protein>
<dbReference type="InterPro" id="IPR017351">
    <property type="entry name" value="PINCH-1-4-like"/>
</dbReference>
<keyword evidence="3 4" id="KW-0440">LIM domain</keyword>
<evidence type="ECO:0000259" key="5">
    <source>
        <dbReference type="PROSITE" id="PS50023"/>
    </source>
</evidence>
<dbReference type="OrthoDB" id="1112565at2759"/>
<dbReference type="PROSITE" id="PS50023">
    <property type="entry name" value="LIM_DOMAIN_2"/>
    <property type="match status" value="3"/>
</dbReference>
<feature type="domain" description="LIM zinc-binding" evidence="5">
    <location>
        <begin position="126"/>
        <end position="184"/>
    </location>
</feature>
<dbReference type="Proteomes" id="UP000193560">
    <property type="component" value="Unassembled WGS sequence"/>
</dbReference>
<dbReference type="EMBL" id="MCGE01000034">
    <property type="protein sequence ID" value="ORZ07662.1"/>
    <property type="molecule type" value="Genomic_DNA"/>
</dbReference>
<dbReference type="CDD" id="cd08368">
    <property type="entry name" value="LIM"/>
    <property type="match status" value="1"/>
</dbReference>
<dbReference type="InterPro" id="IPR001781">
    <property type="entry name" value="Znf_LIM"/>
</dbReference>